<feature type="region of interest" description="Disordered" evidence="2">
    <location>
        <begin position="201"/>
        <end position="322"/>
    </location>
</feature>
<feature type="compositionally biased region" description="Gly residues" evidence="2">
    <location>
        <begin position="462"/>
        <end position="474"/>
    </location>
</feature>
<evidence type="ECO:0000313" key="5">
    <source>
        <dbReference type="RefSeq" id="XP_017695439.1"/>
    </source>
</evidence>
<dbReference type="GO" id="GO:0002143">
    <property type="term" value="P:tRNA wobble position uridine thiolation"/>
    <property type="evidence" value="ECO:0007669"/>
    <property type="project" value="TreeGrafter"/>
</dbReference>
<dbReference type="Gene3D" id="3.40.50.620">
    <property type="entry name" value="HUPs"/>
    <property type="match status" value="1"/>
</dbReference>
<dbReference type="GO" id="GO:0002144">
    <property type="term" value="C:cytosolic tRNA wobble base thiouridylase complex"/>
    <property type="evidence" value="ECO:0007669"/>
    <property type="project" value="TreeGrafter"/>
</dbReference>
<evidence type="ECO:0000313" key="4">
    <source>
        <dbReference type="Proteomes" id="UP000504624"/>
    </source>
</evidence>
<feature type="compositionally biased region" description="Polar residues" evidence="2">
    <location>
        <begin position="201"/>
        <end position="212"/>
    </location>
</feature>
<protein>
    <submittedName>
        <fullName evidence="5">Cytoplasmic tRNA 2-thiolation protein 1 isoform X1</fullName>
    </submittedName>
</protein>
<dbReference type="Pfam" id="PF01171">
    <property type="entry name" value="ATP_bind_3"/>
    <property type="match status" value="1"/>
</dbReference>
<reference evidence="5" key="1">
    <citation type="submission" date="2025-08" db="UniProtKB">
        <authorList>
            <consortium name="RefSeq"/>
        </authorList>
    </citation>
    <scope>IDENTIFICATION</scope>
</reference>
<dbReference type="GO" id="GO:0005739">
    <property type="term" value="C:mitochondrion"/>
    <property type="evidence" value="ECO:0007669"/>
    <property type="project" value="TreeGrafter"/>
</dbReference>
<gene>
    <name evidence="5" type="primary">CTU1</name>
</gene>
<evidence type="ECO:0000256" key="1">
    <source>
        <dbReference type="ARBA" id="ARBA00022679"/>
    </source>
</evidence>
<proteinExistence type="predicted"/>
<sequence>MPPPRCSCCPNPSSLLRSRSLLPFCRRCFVAAFEAETLRALLGDPSGTPKPGQGVAVAASGGKDSTVLAHVLSRLDRCHNLGLRLALLAVDEGIAGYREPSLVALREVALALPLPLLVVEHRELFGLTVDQAGPALGGRSRCTLCGVLRRRAMERGAGEMGADWIVTGHNADDVAETVLMNFLRGDVARLRRAANEAIGATNETTAATSEFSRATNEATGANEATRATNKATEANETTGATKKEPNRNPVEPNDNTTEPNHDSLEPKRNPTKFDRNSMQSNDNSSELKGNLRNSNGNPTKFSRNPRRPTQTLPRPNAAPPVVPRLKPLRHAAQREIVLYAHFLGLSYASSECHHAPLAFRGHPRALLKDLEATRPAAVAALAHSGRRLALGAAPGAGEPPGACGRCGSVASGDLCMVCALLAALDKGRPRLALGKRGVRVATGADGQWEGEGGDRGGHWDGPCGGHGVGGPEDGSGGHREGGDGHWDGSGGYGVEGPGNGGGGHQEGGGGHQEGGGGQGATGCEGGGRGGSSGGHGGCGCRAGGPGAGGQAGGHGGCAGGHGGGSGGHRGCGCRGGGPGADGQAGGHGGNSGGHGGSFGDHGGCGHGAAFGGHGAGPGGPLGREVQVEVVSRGGLSERRCLRGFGHVRGGLDIWDF</sequence>
<feature type="domain" description="tRNA(Ile)-lysidine/2-thiocytidine synthase N-terminal" evidence="3">
    <location>
        <begin position="55"/>
        <end position="193"/>
    </location>
</feature>
<dbReference type="CTD" id="90353"/>
<dbReference type="PANTHER" id="PTHR11807">
    <property type="entry name" value="ATPASES OF THE PP SUPERFAMILY-RELATED"/>
    <property type="match status" value="1"/>
</dbReference>
<dbReference type="GeneID" id="108510282"/>
<feature type="region of interest" description="Disordered" evidence="2">
    <location>
        <begin position="444"/>
        <end position="528"/>
    </location>
</feature>
<feature type="compositionally biased region" description="Basic and acidic residues" evidence="2">
    <location>
        <begin position="475"/>
        <end position="486"/>
    </location>
</feature>
<feature type="compositionally biased region" description="Low complexity" evidence="2">
    <location>
        <begin position="213"/>
        <end position="240"/>
    </location>
</feature>
<feature type="compositionally biased region" description="Gly residues" evidence="2">
    <location>
        <begin position="487"/>
        <end position="528"/>
    </location>
</feature>
<keyword evidence="4" id="KW-1185">Reference proteome</keyword>
<dbReference type="GO" id="GO:0016740">
    <property type="term" value="F:transferase activity"/>
    <property type="evidence" value="ECO:0007669"/>
    <property type="project" value="UniProtKB-KW"/>
</dbReference>
<accession>A0A6J0JBB1</accession>
<evidence type="ECO:0000256" key="2">
    <source>
        <dbReference type="SAM" id="MobiDB-lite"/>
    </source>
</evidence>
<feature type="compositionally biased region" description="Basic and acidic residues" evidence="2">
    <location>
        <begin position="259"/>
        <end position="275"/>
    </location>
</feature>
<evidence type="ECO:0000259" key="3">
    <source>
        <dbReference type="Pfam" id="PF01171"/>
    </source>
</evidence>
<dbReference type="GO" id="GO:0000049">
    <property type="term" value="F:tRNA binding"/>
    <property type="evidence" value="ECO:0007669"/>
    <property type="project" value="TreeGrafter"/>
</dbReference>
<dbReference type="OrthoDB" id="198857at2759"/>
<dbReference type="AlphaFoldDB" id="A0A6J0JBB1"/>
<dbReference type="Proteomes" id="UP000504624">
    <property type="component" value="Unplaced"/>
</dbReference>
<feature type="compositionally biased region" description="Polar residues" evidence="2">
    <location>
        <begin position="276"/>
        <end position="311"/>
    </location>
</feature>
<dbReference type="InterPro" id="IPR011063">
    <property type="entry name" value="TilS/TtcA_N"/>
</dbReference>
<keyword evidence="1" id="KW-0808">Transferase</keyword>
<organism evidence="4 5">
    <name type="scientific">Lepidothrix coronata</name>
    <name type="common">blue-crowned manakin</name>
    <dbReference type="NCBI Taxonomy" id="321398"/>
    <lineage>
        <taxon>Eukaryota</taxon>
        <taxon>Metazoa</taxon>
        <taxon>Chordata</taxon>
        <taxon>Craniata</taxon>
        <taxon>Vertebrata</taxon>
        <taxon>Euteleostomi</taxon>
        <taxon>Archelosauria</taxon>
        <taxon>Archosauria</taxon>
        <taxon>Dinosauria</taxon>
        <taxon>Saurischia</taxon>
        <taxon>Theropoda</taxon>
        <taxon>Coelurosauria</taxon>
        <taxon>Aves</taxon>
        <taxon>Neognathae</taxon>
        <taxon>Neoaves</taxon>
        <taxon>Telluraves</taxon>
        <taxon>Australaves</taxon>
        <taxon>Passeriformes</taxon>
        <taxon>Pipridae</taxon>
        <taxon>Lepidothrix</taxon>
    </lineage>
</organism>
<dbReference type="PANTHER" id="PTHR11807:SF12">
    <property type="entry name" value="CYTOPLASMIC TRNA 2-THIOLATION PROTEIN 1"/>
    <property type="match status" value="1"/>
</dbReference>
<dbReference type="SUPFAM" id="SSF52402">
    <property type="entry name" value="Adenine nucleotide alpha hydrolases-like"/>
    <property type="match status" value="1"/>
</dbReference>
<name>A0A6J0JBB1_9PASS</name>
<dbReference type="RefSeq" id="XP_017695439.1">
    <property type="nucleotide sequence ID" value="XM_017839950.1"/>
</dbReference>
<dbReference type="InterPro" id="IPR014729">
    <property type="entry name" value="Rossmann-like_a/b/a_fold"/>
</dbReference>